<feature type="transmembrane region" description="Helical" evidence="1">
    <location>
        <begin position="450"/>
        <end position="473"/>
    </location>
</feature>
<feature type="transmembrane region" description="Helical" evidence="1">
    <location>
        <begin position="918"/>
        <end position="942"/>
    </location>
</feature>
<dbReference type="GO" id="GO:0042910">
    <property type="term" value="F:xenobiotic transmembrane transporter activity"/>
    <property type="evidence" value="ECO:0007669"/>
    <property type="project" value="TreeGrafter"/>
</dbReference>
<feature type="transmembrane region" description="Helical" evidence="1">
    <location>
        <begin position="423"/>
        <end position="444"/>
    </location>
</feature>
<feature type="transmembrane region" description="Helical" evidence="1">
    <location>
        <begin position="963"/>
        <end position="982"/>
    </location>
</feature>
<dbReference type="InterPro" id="IPR027463">
    <property type="entry name" value="AcrB_DN_DC_subdom"/>
</dbReference>
<dbReference type="AlphaFoldDB" id="A0A1G7FSY4"/>
<dbReference type="GO" id="GO:0005886">
    <property type="term" value="C:plasma membrane"/>
    <property type="evidence" value="ECO:0007669"/>
    <property type="project" value="TreeGrafter"/>
</dbReference>
<feature type="transmembrane region" description="Helical" evidence="1">
    <location>
        <begin position="994"/>
        <end position="1019"/>
    </location>
</feature>
<dbReference type="Gene3D" id="3.30.70.1320">
    <property type="entry name" value="Multidrug efflux transporter AcrB pore domain like"/>
    <property type="match status" value="1"/>
</dbReference>
<feature type="transmembrane region" description="Helical" evidence="1">
    <location>
        <begin position="350"/>
        <end position="370"/>
    </location>
</feature>
<dbReference type="Gene3D" id="3.30.70.1430">
    <property type="entry name" value="Multidrug efflux transporter AcrB pore domain"/>
    <property type="match status" value="2"/>
</dbReference>
<feature type="transmembrane region" description="Helical" evidence="1">
    <location>
        <begin position="520"/>
        <end position="538"/>
    </location>
</feature>
<feature type="transmembrane region" description="Helical" evidence="1">
    <location>
        <begin position="892"/>
        <end position="912"/>
    </location>
</feature>
<dbReference type="SUPFAM" id="SSF82866">
    <property type="entry name" value="Multidrug efflux transporter AcrB transmembrane domain"/>
    <property type="match status" value="2"/>
</dbReference>
<feature type="transmembrane region" description="Helical" evidence="1">
    <location>
        <begin position="322"/>
        <end position="343"/>
    </location>
</feature>
<keyword evidence="1" id="KW-0812">Transmembrane</keyword>
<feature type="transmembrane region" description="Helical" evidence="1">
    <location>
        <begin position="866"/>
        <end position="885"/>
    </location>
</feature>
<dbReference type="SUPFAM" id="SSF82714">
    <property type="entry name" value="Multidrug efflux transporter AcrB TolC docking domain, DN and DC subdomains"/>
    <property type="match status" value="1"/>
</dbReference>
<feature type="transmembrane region" description="Helical" evidence="1">
    <location>
        <begin position="376"/>
        <end position="397"/>
    </location>
</feature>
<dbReference type="PRINTS" id="PR00702">
    <property type="entry name" value="ACRIFLAVINRP"/>
</dbReference>
<dbReference type="Gene3D" id="3.30.70.1440">
    <property type="entry name" value="Multidrug efflux transporter AcrB pore domain"/>
    <property type="match status" value="1"/>
</dbReference>
<evidence type="ECO:0000313" key="3">
    <source>
        <dbReference type="Proteomes" id="UP000198922"/>
    </source>
</evidence>
<name>A0A1G7FSY4_9RHOB</name>
<keyword evidence="1" id="KW-1133">Transmembrane helix</keyword>
<dbReference type="SUPFAM" id="SSF82693">
    <property type="entry name" value="Multidrug efflux transporter AcrB pore domain, PN1, PN2, PC1 and PC2 subdomains"/>
    <property type="match status" value="1"/>
</dbReference>
<dbReference type="Proteomes" id="UP000198922">
    <property type="component" value="Unassembled WGS sequence"/>
</dbReference>
<evidence type="ECO:0000313" key="2">
    <source>
        <dbReference type="EMBL" id="SDE79033.1"/>
    </source>
</evidence>
<protein>
    <submittedName>
        <fullName evidence="2">Multidrug efflux pump subunit AcrB</fullName>
    </submittedName>
</protein>
<dbReference type="PANTHER" id="PTHR32063">
    <property type="match status" value="1"/>
</dbReference>
<dbReference type="Pfam" id="PF00873">
    <property type="entry name" value="ACR_tran"/>
    <property type="match status" value="1"/>
</dbReference>
<keyword evidence="3" id="KW-1185">Reference proteome</keyword>
<reference evidence="3" key="1">
    <citation type="submission" date="2016-10" db="EMBL/GenBank/DDBJ databases">
        <authorList>
            <person name="Varghese N."/>
            <person name="Submissions S."/>
        </authorList>
    </citation>
    <scope>NUCLEOTIDE SEQUENCE [LARGE SCALE GENOMIC DNA]</scope>
    <source>
        <strain evidence="3">DSM 21424</strain>
    </source>
</reference>
<proteinExistence type="predicted"/>
<dbReference type="OrthoDB" id="174266at2"/>
<sequence length="1041" mass="110329">MRLVAFFTRHPTAANLLMVLITVFGVYAATQIRAQYLPDVVFERVDVSIPWDDASAEDVQDGIVAVASPSLLAVEGLSELSAVAREGGARFSLEFEPGWDIGRAMEDVEAALPSAASLPEAAETPAVSRAAWRDRVFDLVLAGDLPRDRLEELGEALQQELLRAGLTRVSLRGTTAPELSVTLSAARLAEHGLSLQQVADAIAQGARDSAAGETATGGVPVRVGQDRLSDDALAGLSLATATGRVTLGEIAAFERVEAGSGRAYFLEGVPAVVIGVERGEGGDALKIREAALDTARAFAARQSEPLEVAPMRDNASRIADRLAILADNAAFGLLLVLALLFVFLSPSAAIWVAGGIPVALAAGLGLLWLTGQSLNMISIFALLICLGIIVDDAIVVAESAEARHRQNGESRARAAERAARRMLGPILASTATTVVAFMSLMAVGGRFGDFMAAIPFTVAAVLLASLAECFLVLPHHLGHGFARLDRSWLAWPARAVNRGFDRMRAQLVAPLLRGLMSLRYAVLLVAVGATLQALLMVIERDVAWRFFVAPQQPMITANIAMRDDATRADTEAMLDELLRASNEVRADFAERHGADPVVTVLTEIGGGAGRGLASAEDKDADLLGAVTIELIEADDRPYATDAFVTAFEAALDRPPLLETFSFRAGRFGPGGDGLDIALYGDDPARLDAAAAALQAVLSQIPEITGLEDDLTLAGTAQSLRLNGYGEALGFTEAAIAAELRARLQGVEATTWQEGAQTGRIEVRLPEGALGAAYLDEILLPSPEGRWVTLAEIVTLEPSPALGTIRSTAGQAVVRVTGEISTEDPDLAETLLERIETVELPRIAAAFGTGYALQGLAAQEAQFLSDAAIGFGVCLLMIYMVLALVLGHWVRPLSIMAVIPVGVTGVVWGHYWWDMPLSIFSAVGFIGLSGIIVNDSIVLITAIDERMRRVEPRAAIIGAVSERLRPVLLTTLTTVLGLAPLLFETSTQAEFLKPMVLTLCSGLVFGFAIVLLVVPALVAIQLDLAAAWRRVAGRRPARDRMA</sequence>
<accession>A0A1G7FSY4</accession>
<dbReference type="Gene3D" id="3.30.2090.10">
    <property type="entry name" value="Multidrug efflux transporter AcrB TolC docking domain, DN and DC subdomains"/>
    <property type="match status" value="2"/>
</dbReference>
<dbReference type="Gene3D" id="1.20.1640.10">
    <property type="entry name" value="Multidrug efflux transporter AcrB transmembrane domain"/>
    <property type="match status" value="2"/>
</dbReference>
<gene>
    <name evidence="2" type="ORF">SAMN04488567_2558</name>
</gene>
<dbReference type="EMBL" id="FNAT01000004">
    <property type="protein sequence ID" value="SDE79033.1"/>
    <property type="molecule type" value="Genomic_DNA"/>
</dbReference>
<evidence type="ECO:0000256" key="1">
    <source>
        <dbReference type="SAM" id="Phobius"/>
    </source>
</evidence>
<organism evidence="2 3">
    <name type="scientific">Limimaricola pyoseonensis</name>
    <dbReference type="NCBI Taxonomy" id="521013"/>
    <lineage>
        <taxon>Bacteria</taxon>
        <taxon>Pseudomonadati</taxon>
        <taxon>Pseudomonadota</taxon>
        <taxon>Alphaproteobacteria</taxon>
        <taxon>Rhodobacterales</taxon>
        <taxon>Paracoccaceae</taxon>
        <taxon>Limimaricola</taxon>
    </lineage>
</organism>
<dbReference type="RefSeq" id="WP_090112539.1">
    <property type="nucleotide sequence ID" value="NZ_FNAT01000004.1"/>
</dbReference>
<dbReference type="STRING" id="521013.SAMN04488567_2558"/>
<dbReference type="InterPro" id="IPR001036">
    <property type="entry name" value="Acrflvin-R"/>
</dbReference>
<keyword evidence="1" id="KW-0472">Membrane</keyword>
<dbReference type="PANTHER" id="PTHR32063:SF33">
    <property type="entry name" value="RND SUPERFAMILY EFFLUX PUMP PERMEASE COMPONENT"/>
    <property type="match status" value="1"/>
</dbReference>